<proteinExistence type="predicted"/>
<sequence length="137" mass="15684">MLNNSIRYRSREVTLSDCLRLEYSVSQSLSPVVTSLASRNTYTSAWNNIKAYAFSKNGQHFVSTNFDSFRYNARCCYLFAVKEEFISGNGLLIFNELTFLTLGFLVRVFGDRMPSECDLRSILLSRGVLFLLLFLDS</sequence>
<dbReference type="EMBL" id="BGPR01006671">
    <property type="protein sequence ID" value="GBN20905.1"/>
    <property type="molecule type" value="Genomic_DNA"/>
</dbReference>
<gene>
    <name evidence="1" type="ORF">AVEN_249644_1</name>
</gene>
<keyword evidence="2" id="KW-1185">Reference proteome</keyword>
<name>A0A4Y2M1K9_ARAVE</name>
<reference evidence="1 2" key="1">
    <citation type="journal article" date="2019" name="Sci. Rep.">
        <title>Orb-weaving spider Araneus ventricosus genome elucidates the spidroin gene catalogue.</title>
        <authorList>
            <person name="Kono N."/>
            <person name="Nakamura H."/>
            <person name="Ohtoshi R."/>
            <person name="Moran D.A.P."/>
            <person name="Shinohara A."/>
            <person name="Yoshida Y."/>
            <person name="Fujiwara M."/>
            <person name="Mori M."/>
            <person name="Tomita M."/>
            <person name="Arakawa K."/>
        </authorList>
    </citation>
    <scope>NUCLEOTIDE SEQUENCE [LARGE SCALE GENOMIC DNA]</scope>
</reference>
<organism evidence="1 2">
    <name type="scientific">Araneus ventricosus</name>
    <name type="common">Orbweaver spider</name>
    <name type="synonym">Epeira ventricosa</name>
    <dbReference type="NCBI Taxonomy" id="182803"/>
    <lineage>
        <taxon>Eukaryota</taxon>
        <taxon>Metazoa</taxon>
        <taxon>Ecdysozoa</taxon>
        <taxon>Arthropoda</taxon>
        <taxon>Chelicerata</taxon>
        <taxon>Arachnida</taxon>
        <taxon>Araneae</taxon>
        <taxon>Araneomorphae</taxon>
        <taxon>Entelegynae</taxon>
        <taxon>Araneoidea</taxon>
        <taxon>Araneidae</taxon>
        <taxon>Araneus</taxon>
    </lineage>
</organism>
<protein>
    <submittedName>
        <fullName evidence="1">Uncharacterized protein</fullName>
    </submittedName>
</protein>
<dbReference type="AlphaFoldDB" id="A0A4Y2M1K9"/>
<evidence type="ECO:0000313" key="2">
    <source>
        <dbReference type="Proteomes" id="UP000499080"/>
    </source>
</evidence>
<accession>A0A4Y2M1K9</accession>
<dbReference type="Proteomes" id="UP000499080">
    <property type="component" value="Unassembled WGS sequence"/>
</dbReference>
<evidence type="ECO:0000313" key="1">
    <source>
        <dbReference type="EMBL" id="GBN20905.1"/>
    </source>
</evidence>
<comment type="caution">
    <text evidence="1">The sequence shown here is derived from an EMBL/GenBank/DDBJ whole genome shotgun (WGS) entry which is preliminary data.</text>
</comment>